<dbReference type="GO" id="GO:0006370">
    <property type="term" value="P:7-methylguanosine mRNA capping"/>
    <property type="evidence" value="ECO:0007669"/>
    <property type="project" value="InterPro"/>
</dbReference>
<sequence length="525" mass="61816">MSNLPLYSSIVEKHNLDRERIIPKWLDCPEKSTIIYGKFVAFKMPIEDQNTGIIPEGKKWSWNMLIQNIKDDKQELGLVIDLSLTKPYYTTKDEKFIQETILYKKIPCEGHDETPKDSQIQQFIDICRGFINSNPNDIIGVHSTYGFNRAGYFICAYLCQQLKISIDKAIDLFAVARSPGVFSQNYLDKLIQEYGNENNESKLAPPLSPWCLIGLTESTTNKRLHDDTDSEEDKKRTRHEIYTKSVPKFAVDLVNVIPIESKSALHRIRSKFQQMCKYDQQTFPGSRPVSMDFKNYTNILNWPYKVSWSPDGIRYMMLILNESEIYMIDRNNDVFQINKLWFPEDSEYRHHLEHTLLDGVFVVDKMKDKEKYRYYVYDIVYYNNENIYQQPFTKRMAKYQEIIEVRNGTVSKGLMNDCFKPFSVRAKDFWDLSAGLELLGDKFQSQLRHESNGLIFQPVNEPYIFGLAWRVLKWKKYHTIDFQLKITNEGQSQVKIAHLYLNNMEEPFRSMAYSSELDHYNNKII</sequence>
<dbReference type="PANTHER" id="PTHR10367">
    <property type="entry name" value="MRNA-CAPPING ENZYME"/>
    <property type="match status" value="1"/>
</dbReference>
<feature type="non-terminal residue" evidence="3">
    <location>
        <position position="1"/>
    </location>
</feature>
<dbReference type="GO" id="GO:0140818">
    <property type="term" value="F:mRNA 5'-triphosphate monophosphatase activity"/>
    <property type="evidence" value="ECO:0007669"/>
    <property type="project" value="InterPro"/>
</dbReference>
<feature type="domain" description="Tyrosine specific protein phosphatases" evidence="2">
    <location>
        <begin position="121"/>
        <end position="188"/>
    </location>
</feature>
<evidence type="ECO:0000259" key="2">
    <source>
        <dbReference type="PROSITE" id="PS50056"/>
    </source>
</evidence>
<dbReference type="InterPro" id="IPR051029">
    <property type="entry name" value="mRNA_Capping_Enz/RNA_Phosphat"/>
</dbReference>
<dbReference type="InterPro" id="IPR000387">
    <property type="entry name" value="Tyr_Pase_dom"/>
</dbReference>
<dbReference type="PIRSF" id="PIRSF036958">
    <property type="entry name" value="mRNA_capping_HCE"/>
    <property type="match status" value="1"/>
</dbReference>
<comment type="caution">
    <text evidence="3">The sequence shown here is derived from an EMBL/GenBank/DDBJ whole genome shotgun (WGS) entry which is preliminary data.</text>
</comment>
<dbReference type="SUPFAM" id="SSF56091">
    <property type="entry name" value="DNA ligase/mRNA capping enzyme, catalytic domain"/>
    <property type="match status" value="1"/>
</dbReference>
<gene>
    <name evidence="3" type="ORF">OXD698_LOCUS38892</name>
</gene>
<dbReference type="GO" id="GO:0004484">
    <property type="term" value="F:mRNA guanylyltransferase activity"/>
    <property type="evidence" value="ECO:0007669"/>
    <property type="project" value="InterPro"/>
</dbReference>
<dbReference type="AlphaFoldDB" id="A0A819YZJ7"/>
<keyword evidence="1" id="KW-0342">GTP-binding</keyword>
<keyword evidence="1" id="KW-0547">Nucleotide-binding</keyword>
<dbReference type="Gene3D" id="3.90.190.10">
    <property type="entry name" value="Protein tyrosine phosphatase superfamily"/>
    <property type="match status" value="1"/>
</dbReference>
<dbReference type="PROSITE" id="PS50056">
    <property type="entry name" value="TYR_PHOSPHATASE_2"/>
    <property type="match status" value="1"/>
</dbReference>
<dbReference type="EMBL" id="CAJOAZ010007590">
    <property type="protein sequence ID" value="CAF4166108.1"/>
    <property type="molecule type" value="Genomic_DNA"/>
</dbReference>
<dbReference type="Gene3D" id="3.30.470.30">
    <property type="entry name" value="DNA ligase/mRNA capping enzyme"/>
    <property type="match status" value="1"/>
</dbReference>
<proteinExistence type="predicted"/>
<dbReference type="Pfam" id="PF01331">
    <property type="entry name" value="mRNA_cap_enzyme"/>
    <property type="match status" value="1"/>
</dbReference>
<accession>A0A819YZJ7</accession>
<feature type="binding site" evidence="1">
    <location>
        <position position="314"/>
    </location>
    <ligand>
        <name>GTP</name>
        <dbReference type="ChEBI" id="CHEBI:37565"/>
    </ligand>
</feature>
<feature type="non-terminal residue" evidence="3">
    <location>
        <position position="525"/>
    </location>
</feature>
<evidence type="ECO:0000256" key="1">
    <source>
        <dbReference type="PIRSR" id="PIRSR036958-3"/>
    </source>
</evidence>
<dbReference type="InterPro" id="IPR000340">
    <property type="entry name" value="Dual-sp_phosphatase_cat-dom"/>
</dbReference>
<dbReference type="SUPFAM" id="SSF52799">
    <property type="entry name" value="(Phosphotyrosine protein) phosphatases II"/>
    <property type="match status" value="1"/>
</dbReference>
<reference evidence="3" key="1">
    <citation type="submission" date="2021-02" db="EMBL/GenBank/DDBJ databases">
        <authorList>
            <person name="Nowell W R."/>
        </authorList>
    </citation>
    <scope>NUCLEOTIDE SEQUENCE</scope>
</reference>
<name>A0A819YZJ7_9BILA</name>
<dbReference type="GO" id="GO:0005525">
    <property type="term" value="F:GTP binding"/>
    <property type="evidence" value="ECO:0007669"/>
    <property type="project" value="UniProtKB-KW"/>
</dbReference>
<dbReference type="GO" id="GO:0005524">
    <property type="term" value="F:ATP binding"/>
    <property type="evidence" value="ECO:0007669"/>
    <property type="project" value="InterPro"/>
</dbReference>
<organism evidence="3 4">
    <name type="scientific">Adineta steineri</name>
    <dbReference type="NCBI Taxonomy" id="433720"/>
    <lineage>
        <taxon>Eukaryota</taxon>
        <taxon>Metazoa</taxon>
        <taxon>Spiralia</taxon>
        <taxon>Gnathifera</taxon>
        <taxon>Rotifera</taxon>
        <taxon>Eurotatoria</taxon>
        <taxon>Bdelloidea</taxon>
        <taxon>Adinetida</taxon>
        <taxon>Adinetidae</taxon>
        <taxon>Adineta</taxon>
    </lineage>
</organism>
<protein>
    <recommendedName>
        <fullName evidence="2">Tyrosine specific protein phosphatases domain-containing protein</fullName>
    </recommendedName>
</protein>
<feature type="binding site" evidence="1">
    <location>
        <position position="330"/>
    </location>
    <ligand>
        <name>GTP</name>
        <dbReference type="ChEBI" id="CHEBI:37565"/>
    </ligand>
</feature>
<dbReference type="Proteomes" id="UP000663844">
    <property type="component" value="Unassembled WGS sequence"/>
</dbReference>
<dbReference type="PANTHER" id="PTHR10367:SF17">
    <property type="entry name" value="MRNA-CAPPING ENZYME"/>
    <property type="match status" value="1"/>
</dbReference>
<dbReference type="InterPro" id="IPR017074">
    <property type="entry name" value="mRNA_cap_enz_bifunc"/>
</dbReference>
<dbReference type="InterPro" id="IPR001339">
    <property type="entry name" value="mRNA_cap_enzyme_adenylation"/>
</dbReference>
<dbReference type="CDD" id="cd07895">
    <property type="entry name" value="Adenylation_mRNA_capping"/>
    <property type="match status" value="1"/>
</dbReference>
<feature type="binding site" evidence="1">
    <location>
        <begin position="473"/>
        <end position="475"/>
    </location>
    <ligand>
        <name>GTP</name>
        <dbReference type="ChEBI" id="CHEBI:37565"/>
    </ligand>
</feature>
<dbReference type="Pfam" id="PF00782">
    <property type="entry name" value="DSPc"/>
    <property type="match status" value="1"/>
</dbReference>
<dbReference type="InterPro" id="IPR029021">
    <property type="entry name" value="Prot-tyrosine_phosphatase-like"/>
</dbReference>
<evidence type="ECO:0000313" key="3">
    <source>
        <dbReference type="EMBL" id="CAF4166108.1"/>
    </source>
</evidence>
<evidence type="ECO:0000313" key="4">
    <source>
        <dbReference type="Proteomes" id="UP000663844"/>
    </source>
</evidence>